<keyword evidence="1" id="KW-0175">Coiled coil</keyword>
<evidence type="ECO:0000313" key="3">
    <source>
        <dbReference type="EMBL" id="KOO27179.1"/>
    </source>
</evidence>
<organism evidence="3 4">
    <name type="scientific">Chrysochromulina tobinii</name>
    <dbReference type="NCBI Taxonomy" id="1460289"/>
    <lineage>
        <taxon>Eukaryota</taxon>
        <taxon>Haptista</taxon>
        <taxon>Haptophyta</taxon>
        <taxon>Prymnesiophyceae</taxon>
        <taxon>Prymnesiales</taxon>
        <taxon>Chrysochromulinaceae</taxon>
        <taxon>Chrysochromulina</taxon>
    </lineage>
</organism>
<feature type="region of interest" description="Disordered" evidence="2">
    <location>
        <begin position="379"/>
        <end position="402"/>
    </location>
</feature>
<dbReference type="AlphaFoldDB" id="A0A0M0JKT0"/>
<proteinExistence type="predicted"/>
<dbReference type="Proteomes" id="UP000037460">
    <property type="component" value="Unassembled WGS sequence"/>
</dbReference>
<keyword evidence="4" id="KW-1185">Reference proteome</keyword>
<evidence type="ECO:0000256" key="1">
    <source>
        <dbReference type="SAM" id="Coils"/>
    </source>
</evidence>
<evidence type="ECO:0000313" key="4">
    <source>
        <dbReference type="Proteomes" id="UP000037460"/>
    </source>
</evidence>
<feature type="coiled-coil region" evidence="1">
    <location>
        <begin position="252"/>
        <end position="351"/>
    </location>
</feature>
<sequence>MGGLAARFQLAAATAGVGGKGIKSIADVAKPAIKAKGGLNALLTRSPLDGALTESTRAITDARRAMAEGEINLNKLYALDHDGMMTARGLLVGSNKAITKLISASEALMTIADEARKKLEDDKKALRDAGNQSIRQLTAQREMLATTLLAELACIEQDTTFSIVALLGANQKLERDVALGHERKKQVEEMLGSSLGDLGTKHTQYVADHEKYVANAERTEERLSAEIGRLCGVVEHLKLEMARQARESTEAYNTLQRNMSNALADKQQAIHERDTTILELRATLSGTTSSLNSKLHDLAREKAEREQRLEKEKQELAESGRRATMELDQRLSMLRIEKEQKEQAMAQELERSHLESVKQAETLKSKIEKMRKLQELALGGLAGEDGSPQTTGKPKAPSTRGRQLLYFEALKNKNAEKSSISWRGNDVWAHEQIKQGT</sequence>
<reference evidence="4" key="1">
    <citation type="journal article" date="2015" name="PLoS Genet.">
        <title>Genome Sequence and Transcriptome Analyses of Chrysochromulina tobin: Metabolic Tools for Enhanced Algal Fitness in the Prominent Order Prymnesiales (Haptophyceae).</title>
        <authorList>
            <person name="Hovde B.T."/>
            <person name="Deodato C.R."/>
            <person name="Hunsperger H.M."/>
            <person name="Ryken S.A."/>
            <person name="Yost W."/>
            <person name="Jha R.K."/>
            <person name="Patterson J."/>
            <person name="Monnat R.J. Jr."/>
            <person name="Barlow S.B."/>
            <person name="Starkenburg S.R."/>
            <person name="Cattolico R.A."/>
        </authorList>
    </citation>
    <scope>NUCLEOTIDE SEQUENCE</scope>
    <source>
        <strain evidence="4">CCMP291</strain>
    </source>
</reference>
<protein>
    <submittedName>
        <fullName evidence="3">Uncharacterized protein</fullName>
    </submittedName>
</protein>
<comment type="caution">
    <text evidence="3">The sequence shown here is derived from an EMBL/GenBank/DDBJ whole genome shotgun (WGS) entry which is preliminary data.</text>
</comment>
<gene>
    <name evidence="3" type="ORF">Ctob_005955</name>
</gene>
<name>A0A0M0JKT0_9EUKA</name>
<evidence type="ECO:0000256" key="2">
    <source>
        <dbReference type="SAM" id="MobiDB-lite"/>
    </source>
</evidence>
<dbReference type="EMBL" id="JWZX01002748">
    <property type="protein sequence ID" value="KOO27179.1"/>
    <property type="molecule type" value="Genomic_DNA"/>
</dbReference>
<accession>A0A0M0JKT0</accession>